<evidence type="ECO:0000256" key="1">
    <source>
        <dbReference type="ARBA" id="ARBA00004141"/>
    </source>
</evidence>
<sequence>MTEDVHQKLNRAPTKRNSPFLLLFTFPMTSYLDTIAKRSAAQSGWSNLYHYDPIIPVAIVAGVLYTLAFIIVAWQTKKYHKKYMHTVTCTAFFEAVGYYIRIYSGNHTGNLSAYIPTALLLLLPPLVLAVASYRTLAHVMRESGITTGKKAIKVIESAFLYLDILAFFTQAAGSGMLVSQGLANTGNKIAIAGMAISCANFVIFAVTIVVIHRAALREAPVFYKSNLRPVFLALYLNIIGLIIRSFYRLVEFADGFFGYINTHEVFFLFFDTLLIFLCICTWIALPPGKYLTGNAPLTPPGETEDDYYNLETQKEEAYRALNIKHATQKRSAIKCYVAESVKLISTHTKRQSNHLSDPKRKAYQILLSIVQIYGGTAAYAMNVDFNPFEEERERASFIMNDVTIYTYRSTEFSLSPTVAESLFHRNDLVIVFSLSEYPSARSQFLVCFMHNCFAIERTGMSRLDPSMKEQKATKNEKFMQAMLPTIILVLTKVANEDENVVDWSIYLKPALLAIRTVFE</sequence>
<dbReference type="OrthoDB" id="3358017at2759"/>
<dbReference type="AlphaFoldDB" id="A0A8H7UMI9"/>
<keyword evidence="4 5" id="KW-0472">Membrane</keyword>
<feature type="transmembrane region" description="Helical" evidence="5">
    <location>
        <begin position="189"/>
        <end position="211"/>
    </location>
</feature>
<evidence type="ECO:0000256" key="3">
    <source>
        <dbReference type="ARBA" id="ARBA00022989"/>
    </source>
</evidence>
<feature type="transmembrane region" description="Helical" evidence="5">
    <location>
        <begin position="232"/>
        <end position="250"/>
    </location>
</feature>
<feature type="transmembrane region" description="Helical" evidence="5">
    <location>
        <begin position="158"/>
        <end position="177"/>
    </location>
</feature>
<comment type="caution">
    <text evidence="6">The sequence shown here is derived from an EMBL/GenBank/DDBJ whole genome shotgun (WGS) entry which is preliminary data.</text>
</comment>
<gene>
    <name evidence="6" type="ORF">INT44_004894</name>
</gene>
<comment type="subcellular location">
    <subcellularLocation>
        <location evidence="1">Membrane</location>
        <topology evidence="1">Multi-pass membrane protein</topology>
    </subcellularLocation>
</comment>
<organism evidence="6 7">
    <name type="scientific">Umbelopsis vinacea</name>
    <dbReference type="NCBI Taxonomy" id="44442"/>
    <lineage>
        <taxon>Eukaryota</taxon>
        <taxon>Fungi</taxon>
        <taxon>Fungi incertae sedis</taxon>
        <taxon>Mucoromycota</taxon>
        <taxon>Mucoromycotina</taxon>
        <taxon>Umbelopsidomycetes</taxon>
        <taxon>Umbelopsidales</taxon>
        <taxon>Umbelopsidaceae</taxon>
        <taxon>Umbelopsis</taxon>
    </lineage>
</organism>
<name>A0A8H7UMI9_9FUNG</name>
<keyword evidence="2 5" id="KW-0812">Transmembrane</keyword>
<keyword evidence="3 5" id="KW-1133">Transmembrane helix</keyword>
<feature type="transmembrane region" description="Helical" evidence="5">
    <location>
        <begin position="113"/>
        <end position="137"/>
    </location>
</feature>
<accession>A0A8H7UMI9</accession>
<evidence type="ECO:0000256" key="4">
    <source>
        <dbReference type="ARBA" id="ARBA00023136"/>
    </source>
</evidence>
<feature type="transmembrane region" description="Helical" evidence="5">
    <location>
        <begin position="83"/>
        <end position="101"/>
    </location>
</feature>
<evidence type="ECO:0000256" key="5">
    <source>
        <dbReference type="SAM" id="Phobius"/>
    </source>
</evidence>
<dbReference type="InterPro" id="IPR007568">
    <property type="entry name" value="RTA1"/>
</dbReference>
<protein>
    <submittedName>
        <fullName evidence="6">Uncharacterized protein</fullName>
    </submittedName>
</protein>
<evidence type="ECO:0000256" key="2">
    <source>
        <dbReference type="ARBA" id="ARBA00022692"/>
    </source>
</evidence>
<proteinExistence type="predicted"/>
<feature type="transmembrane region" description="Helical" evidence="5">
    <location>
        <begin position="54"/>
        <end position="74"/>
    </location>
</feature>
<dbReference type="EMBL" id="JAEPRA010000003">
    <property type="protein sequence ID" value="KAG2187222.1"/>
    <property type="molecule type" value="Genomic_DNA"/>
</dbReference>
<dbReference type="Pfam" id="PF04479">
    <property type="entry name" value="RTA1"/>
    <property type="match status" value="1"/>
</dbReference>
<reference evidence="6" key="1">
    <citation type="submission" date="2020-12" db="EMBL/GenBank/DDBJ databases">
        <title>Metabolic potential, ecology and presence of endohyphal bacteria is reflected in genomic diversity of Mucoromycotina.</title>
        <authorList>
            <person name="Muszewska A."/>
            <person name="Okrasinska A."/>
            <person name="Steczkiewicz K."/>
            <person name="Drgas O."/>
            <person name="Orlowska M."/>
            <person name="Perlinska-Lenart U."/>
            <person name="Aleksandrzak-Piekarczyk T."/>
            <person name="Szatraj K."/>
            <person name="Zielenkiewicz U."/>
            <person name="Pilsyk S."/>
            <person name="Malc E."/>
            <person name="Mieczkowski P."/>
            <person name="Kruszewska J.S."/>
            <person name="Biernat P."/>
            <person name="Pawlowska J."/>
        </authorList>
    </citation>
    <scope>NUCLEOTIDE SEQUENCE</scope>
    <source>
        <strain evidence="6">WA0000051536</strain>
    </source>
</reference>
<feature type="transmembrane region" description="Helical" evidence="5">
    <location>
        <begin position="265"/>
        <end position="285"/>
    </location>
</feature>
<dbReference type="GO" id="GO:0016020">
    <property type="term" value="C:membrane"/>
    <property type="evidence" value="ECO:0007669"/>
    <property type="project" value="UniProtKB-SubCell"/>
</dbReference>
<dbReference type="PANTHER" id="PTHR31465">
    <property type="entry name" value="PROTEIN RTA1-RELATED"/>
    <property type="match status" value="1"/>
</dbReference>
<evidence type="ECO:0000313" key="6">
    <source>
        <dbReference type="EMBL" id="KAG2187222.1"/>
    </source>
</evidence>
<dbReference type="PANTHER" id="PTHR31465:SF1">
    <property type="entry name" value="PROTEIN RTA1-RELATED"/>
    <property type="match status" value="1"/>
</dbReference>
<keyword evidence="7" id="KW-1185">Reference proteome</keyword>
<evidence type="ECO:0000313" key="7">
    <source>
        <dbReference type="Proteomes" id="UP000612746"/>
    </source>
</evidence>
<dbReference type="Proteomes" id="UP000612746">
    <property type="component" value="Unassembled WGS sequence"/>
</dbReference>